<feature type="region of interest" description="Disordered" evidence="1">
    <location>
        <begin position="39"/>
        <end position="58"/>
    </location>
</feature>
<dbReference type="VEuPathDB" id="FungiDB:H310_10289"/>
<name>A0A024TRD7_9STRA</name>
<sequence length="58" mass="6657">TTFQDVRLRLVEAFDELKPSSIKGCIHKADRQLERLAQYIKDQEDNDDDSDSDASSDK</sequence>
<accession>A0A024TRD7</accession>
<dbReference type="RefSeq" id="XP_008874851.1">
    <property type="nucleotide sequence ID" value="XM_008876629.1"/>
</dbReference>
<organism evidence="2">
    <name type="scientific">Aphanomyces invadans</name>
    <dbReference type="NCBI Taxonomy" id="157072"/>
    <lineage>
        <taxon>Eukaryota</taxon>
        <taxon>Sar</taxon>
        <taxon>Stramenopiles</taxon>
        <taxon>Oomycota</taxon>
        <taxon>Saprolegniomycetes</taxon>
        <taxon>Saprolegniales</taxon>
        <taxon>Verrucalvaceae</taxon>
        <taxon>Aphanomyces</taxon>
    </lineage>
</organism>
<dbReference type="AlphaFoldDB" id="A0A024TRD7"/>
<evidence type="ECO:0000256" key="1">
    <source>
        <dbReference type="SAM" id="MobiDB-lite"/>
    </source>
</evidence>
<evidence type="ECO:0000313" key="2">
    <source>
        <dbReference type="EMBL" id="ETV96588.1"/>
    </source>
</evidence>
<gene>
    <name evidence="2" type="ORF">H310_10289</name>
</gene>
<feature type="compositionally biased region" description="Acidic residues" evidence="1">
    <location>
        <begin position="44"/>
        <end position="58"/>
    </location>
</feature>
<dbReference type="EMBL" id="KI913976">
    <property type="protein sequence ID" value="ETV96588.1"/>
    <property type="molecule type" value="Genomic_DNA"/>
</dbReference>
<feature type="non-terminal residue" evidence="2">
    <location>
        <position position="1"/>
    </location>
</feature>
<proteinExistence type="predicted"/>
<dbReference type="GeneID" id="20087339"/>
<protein>
    <submittedName>
        <fullName evidence="2">Uncharacterized protein</fullName>
    </submittedName>
</protein>
<reference evidence="2" key="1">
    <citation type="submission" date="2013-12" db="EMBL/GenBank/DDBJ databases">
        <title>The Genome Sequence of Aphanomyces invadans NJM9701.</title>
        <authorList>
            <consortium name="The Broad Institute Genomics Platform"/>
            <person name="Russ C."/>
            <person name="Tyler B."/>
            <person name="van West P."/>
            <person name="Dieguez-Uribeondo J."/>
            <person name="Young S.K."/>
            <person name="Zeng Q."/>
            <person name="Gargeya S."/>
            <person name="Fitzgerald M."/>
            <person name="Abouelleil A."/>
            <person name="Alvarado L."/>
            <person name="Chapman S.B."/>
            <person name="Gainer-Dewar J."/>
            <person name="Goldberg J."/>
            <person name="Griggs A."/>
            <person name="Gujja S."/>
            <person name="Hansen M."/>
            <person name="Howarth C."/>
            <person name="Imamovic A."/>
            <person name="Ireland A."/>
            <person name="Larimer J."/>
            <person name="McCowan C."/>
            <person name="Murphy C."/>
            <person name="Pearson M."/>
            <person name="Poon T.W."/>
            <person name="Priest M."/>
            <person name="Roberts A."/>
            <person name="Saif S."/>
            <person name="Shea T."/>
            <person name="Sykes S."/>
            <person name="Wortman J."/>
            <person name="Nusbaum C."/>
            <person name="Birren B."/>
        </authorList>
    </citation>
    <scope>NUCLEOTIDE SEQUENCE [LARGE SCALE GENOMIC DNA]</scope>
    <source>
        <strain evidence="2">NJM9701</strain>
    </source>
</reference>
<dbReference type="OrthoDB" id="164927at2759"/>